<dbReference type="RefSeq" id="WP_283211522.1">
    <property type="nucleotide sequence ID" value="NZ_JASGBI010000001.1"/>
</dbReference>
<dbReference type="EMBL" id="JASGBI010000001">
    <property type="protein sequence ID" value="MDI9238033.1"/>
    <property type="molecule type" value="Genomic_DNA"/>
</dbReference>
<reference evidence="1 2" key="1">
    <citation type="submission" date="2023-05" db="EMBL/GenBank/DDBJ databases">
        <title>Lysobacter sp. strain LF1 Genome sequencing and assembly.</title>
        <authorList>
            <person name="Jung Y."/>
        </authorList>
    </citation>
    <scope>NUCLEOTIDE SEQUENCE [LARGE SCALE GENOMIC DNA]</scope>
    <source>
        <strain evidence="1 2">LF1</strain>
    </source>
</reference>
<dbReference type="Proteomes" id="UP001321580">
    <property type="component" value="Unassembled WGS sequence"/>
</dbReference>
<protein>
    <submittedName>
        <fullName evidence="1">Uncharacterized protein</fullName>
    </submittedName>
</protein>
<keyword evidence="2" id="KW-1185">Reference proteome</keyword>
<evidence type="ECO:0000313" key="2">
    <source>
        <dbReference type="Proteomes" id="UP001321580"/>
    </source>
</evidence>
<evidence type="ECO:0000313" key="1">
    <source>
        <dbReference type="EMBL" id="MDI9238033.1"/>
    </source>
</evidence>
<comment type="caution">
    <text evidence="1">The sequence shown here is derived from an EMBL/GenBank/DDBJ whole genome shotgun (WGS) entry which is preliminary data.</text>
</comment>
<organism evidence="1 2">
    <name type="scientific">Lysobacter stagni</name>
    <dbReference type="NCBI Taxonomy" id="3045172"/>
    <lineage>
        <taxon>Bacteria</taxon>
        <taxon>Pseudomonadati</taxon>
        <taxon>Pseudomonadota</taxon>
        <taxon>Gammaproteobacteria</taxon>
        <taxon>Lysobacterales</taxon>
        <taxon>Lysobacteraceae</taxon>
        <taxon>Lysobacter</taxon>
    </lineage>
</organism>
<proteinExistence type="predicted"/>
<accession>A0ABT6XD31</accession>
<gene>
    <name evidence="1" type="ORF">QLQ15_03820</name>
</gene>
<name>A0ABT6XD31_9GAMM</name>
<sequence>MQLFKNECLHDTGFPAHDLVFRAPAFGPRYGRHPLRPRRALVISAAGMSDDDAPLWSGLKYDPDPAYGRARWTDLD</sequence>